<dbReference type="InterPro" id="IPR011138">
    <property type="entry name" value="Cytochrome_b-558"/>
</dbReference>
<dbReference type="NCBIfam" id="TIGR02046">
    <property type="entry name" value="sdhC_b558_fam"/>
    <property type="match status" value="1"/>
</dbReference>
<feature type="transmembrane region" description="Helical" evidence="1">
    <location>
        <begin position="191"/>
        <end position="213"/>
    </location>
</feature>
<dbReference type="SUPFAM" id="SSF81343">
    <property type="entry name" value="Fumarate reductase respiratory complex transmembrane subunits"/>
    <property type="match status" value="1"/>
</dbReference>
<evidence type="ECO:0000256" key="1">
    <source>
        <dbReference type="SAM" id="Phobius"/>
    </source>
</evidence>
<dbReference type="KEGG" id="shg:Sph21_4874"/>
<dbReference type="EMBL" id="CP002584">
    <property type="protein sequence ID" value="ADZ81381.1"/>
    <property type="molecule type" value="Genomic_DNA"/>
</dbReference>
<dbReference type="CDD" id="cd03498">
    <property type="entry name" value="SQR_TypeB_2_TM"/>
    <property type="match status" value="1"/>
</dbReference>
<dbReference type="GO" id="GO:0016020">
    <property type="term" value="C:membrane"/>
    <property type="evidence" value="ECO:0007669"/>
    <property type="project" value="InterPro"/>
</dbReference>
<dbReference type="Gene3D" id="1.20.1300.10">
    <property type="entry name" value="Fumarate reductase/succinate dehydrogenase, transmembrane subunit"/>
    <property type="match status" value="1"/>
</dbReference>
<gene>
    <name evidence="2" type="ordered locus">Sph21_4874</name>
</gene>
<dbReference type="STRING" id="743722.Sph21_4874"/>
<organism evidence="2">
    <name type="scientific">Sphingobacterium sp. (strain 21)</name>
    <dbReference type="NCBI Taxonomy" id="743722"/>
    <lineage>
        <taxon>Bacteria</taxon>
        <taxon>Pseudomonadati</taxon>
        <taxon>Bacteroidota</taxon>
        <taxon>Sphingobacteriia</taxon>
        <taxon>Sphingobacteriales</taxon>
        <taxon>Sphingobacteriaceae</taxon>
        <taxon>Sphingobacterium</taxon>
    </lineage>
</organism>
<proteinExistence type="predicted"/>
<feature type="transmembrane region" description="Helical" evidence="1">
    <location>
        <begin position="142"/>
        <end position="162"/>
    </location>
</feature>
<feature type="transmembrane region" description="Helical" evidence="1">
    <location>
        <begin position="92"/>
        <end position="115"/>
    </location>
</feature>
<accession>F4C7P8</accession>
<keyword evidence="1" id="KW-1133">Transmembrane helix</keyword>
<keyword evidence="1" id="KW-0812">Transmembrane</keyword>
<dbReference type="HOGENOM" id="CLU_077968_0_0_10"/>
<feature type="transmembrane region" description="Helical" evidence="1">
    <location>
        <begin position="50"/>
        <end position="72"/>
    </location>
</feature>
<dbReference type="PATRIC" id="fig|743722.3.peg.5171"/>
<reference evidence="2" key="1">
    <citation type="submission" date="2011-03" db="EMBL/GenBank/DDBJ databases">
        <title>Complete sequence of Sphingobacterium sp. 21.</title>
        <authorList>
            <consortium name="US DOE Joint Genome Institute"/>
            <person name="Lucas S."/>
            <person name="Copeland A."/>
            <person name="Lapidus A."/>
            <person name="Cheng J.-F."/>
            <person name="Goodwin L."/>
            <person name="Pitluck S."/>
            <person name="Davenport K."/>
            <person name="Detter J.C."/>
            <person name="Han C."/>
            <person name="Tapia R."/>
            <person name="Land M."/>
            <person name="Hauser L."/>
            <person name="Kyrpides N."/>
            <person name="Ivanova N."/>
            <person name="Ovchinnikova G."/>
            <person name="Pagani I."/>
            <person name="Siebers A.K."/>
            <person name="Allgaier M."/>
            <person name="Thelen M.P."/>
            <person name="Hugenholtz P."/>
            <person name="Woyke T."/>
        </authorList>
    </citation>
    <scope>NUCLEOTIDE SEQUENCE</scope>
    <source>
        <strain evidence="2">21</strain>
    </source>
</reference>
<keyword evidence="1" id="KW-0472">Membrane</keyword>
<sequence>MSVSKSCFLVVMPGEELLDTSTHIGKIVDIKSMNWLITTFTSSVGKKFTMALTGLFLISFLIVHASINALIFYNDGGKIFTLGAHFMATNPIIRSIEVILIAGLLLHIIQGLLLWRANRAARPIRYAVVKHPPQSTWYSRSMTLLGTLILLFLIIHTSNFWIPNRTHQFLYDEELPLYEMMIEKFSNPIEVIIYLLGSFSLFWHLLHGFASAFQSLGLDHNKYRGLIRFSGNVFAVIICLTFAMMPISIYLQWIK</sequence>
<dbReference type="InterPro" id="IPR034804">
    <property type="entry name" value="SQR/QFR_C/D"/>
</dbReference>
<feature type="transmembrane region" description="Helical" evidence="1">
    <location>
        <begin position="233"/>
        <end position="253"/>
    </location>
</feature>
<name>F4C7P8_SPHS2</name>
<dbReference type="eggNOG" id="ENOG502Z7RU">
    <property type="taxonomic scope" value="Bacteria"/>
</dbReference>
<evidence type="ECO:0000313" key="2">
    <source>
        <dbReference type="EMBL" id="ADZ81381.1"/>
    </source>
</evidence>
<protein>
    <submittedName>
        <fullName evidence="2">Succinate dehydrogenase (Or fumarate reductase) cytochrome b subunit, b558 family</fullName>
    </submittedName>
</protein>
<dbReference type="AlphaFoldDB" id="F4C7P8"/>